<sequence length="179" mass="19300">MFSTLSRTLVSTLAVGALLAQTSVTAVNTTYYKPASNVPKGFNTWLNKVVYPLTESTVPEDGKRFVNNFAGNGAQGAFIVGPSVFQGADQILSAWTNVPKAVKSLEHFPTDVSWDGGSKYSVFGLIKYAQLDGGCSQKSYATQFVFDSPGVYEGHLLKYHDWLSNCGLPGNLACNATWV</sequence>
<proteinExistence type="predicted"/>
<gene>
    <name evidence="2" type="ORF">RDB_LOCUS65451</name>
</gene>
<dbReference type="Proteomes" id="UP000663826">
    <property type="component" value="Unassembled WGS sequence"/>
</dbReference>
<accession>A0A8H2XYS1</accession>
<comment type="caution">
    <text evidence="2">The sequence shown here is derived from an EMBL/GenBank/DDBJ whole genome shotgun (WGS) entry which is preliminary data.</text>
</comment>
<protein>
    <submittedName>
        <fullName evidence="2">Uncharacterized protein</fullName>
    </submittedName>
</protein>
<feature type="signal peptide" evidence="1">
    <location>
        <begin position="1"/>
        <end position="26"/>
    </location>
</feature>
<keyword evidence="1" id="KW-0732">Signal</keyword>
<evidence type="ECO:0000313" key="2">
    <source>
        <dbReference type="EMBL" id="CAE6436794.1"/>
    </source>
</evidence>
<name>A0A8H2XYS1_9AGAM</name>
<dbReference type="AlphaFoldDB" id="A0A8H2XYS1"/>
<dbReference type="EMBL" id="CAJMWQ010001131">
    <property type="protein sequence ID" value="CAE6436794.1"/>
    <property type="molecule type" value="Genomic_DNA"/>
</dbReference>
<evidence type="ECO:0000313" key="3">
    <source>
        <dbReference type="Proteomes" id="UP000663826"/>
    </source>
</evidence>
<reference evidence="2" key="1">
    <citation type="submission" date="2021-01" db="EMBL/GenBank/DDBJ databases">
        <authorList>
            <person name="Kaushik A."/>
        </authorList>
    </citation>
    <scope>NUCLEOTIDE SEQUENCE</scope>
    <source>
        <strain evidence="2">AG1-1B</strain>
    </source>
</reference>
<evidence type="ECO:0000256" key="1">
    <source>
        <dbReference type="SAM" id="SignalP"/>
    </source>
</evidence>
<feature type="chain" id="PRO_5034285613" evidence="1">
    <location>
        <begin position="27"/>
        <end position="179"/>
    </location>
</feature>
<organism evidence="2 3">
    <name type="scientific">Rhizoctonia solani</name>
    <dbReference type="NCBI Taxonomy" id="456999"/>
    <lineage>
        <taxon>Eukaryota</taxon>
        <taxon>Fungi</taxon>
        <taxon>Dikarya</taxon>
        <taxon>Basidiomycota</taxon>
        <taxon>Agaricomycotina</taxon>
        <taxon>Agaricomycetes</taxon>
        <taxon>Cantharellales</taxon>
        <taxon>Ceratobasidiaceae</taxon>
        <taxon>Rhizoctonia</taxon>
    </lineage>
</organism>